<evidence type="ECO:0000256" key="1">
    <source>
        <dbReference type="SAM" id="Phobius"/>
    </source>
</evidence>
<name>A0A812Q9B4_9DINO</name>
<dbReference type="Proteomes" id="UP000601435">
    <property type="component" value="Unassembled WGS sequence"/>
</dbReference>
<keyword evidence="1" id="KW-0812">Transmembrane</keyword>
<dbReference type="OrthoDB" id="432430at2759"/>
<keyword evidence="1" id="KW-1133">Transmembrane helix</keyword>
<accession>A0A812Q9B4</accession>
<proteinExistence type="predicted"/>
<keyword evidence="3" id="KW-1185">Reference proteome</keyword>
<evidence type="ECO:0000313" key="3">
    <source>
        <dbReference type="Proteomes" id="UP000601435"/>
    </source>
</evidence>
<dbReference type="AlphaFoldDB" id="A0A812Q9B4"/>
<feature type="transmembrane region" description="Helical" evidence="1">
    <location>
        <begin position="27"/>
        <end position="48"/>
    </location>
</feature>
<protein>
    <submittedName>
        <fullName evidence="2">Uncharacterized protein</fullName>
    </submittedName>
</protein>
<reference evidence="2" key="1">
    <citation type="submission" date="2021-02" db="EMBL/GenBank/DDBJ databases">
        <authorList>
            <person name="Dougan E. K."/>
            <person name="Rhodes N."/>
            <person name="Thang M."/>
            <person name="Chan C."/>
        </authorList>
    </citation>
    <scope>NUCLEOTIDE SEQUENCE</scope>
</reference>
<keyword evidence="1" id="KW-0472">Membrane</keyword>
<comment type="caution">
    <text evidence="2">The sequence shown here is derived from an EMBL/GenBank/DDBJ whole genome shotgun (WGS) entry which is preliminary data.</text>
</comment>
<feature type="non-terminal residue" evidence="2">
    <location>
        <position position="173"/>
    </location>
</feature>
<gene>
    <name evidence="2" type="ORF">SNEC2469_LOCUS10331</name>
</gene>
<organism evidence="2 3">
    <name type="scientific">Symbiodinium necroappetens</name>
    <dbReference type="NCBI Taxonomy" id="1628268"/>
    <lineage>
        <taxon>Eukaryota</taxon>
        <taxon>Sar</taxon>
        <taxon>Alveolata</taxon>
        <taxon>Dinophyceae</taxon>
        <taxon>Suessiales</taxon>
        <taxon>Symbiodiniaceae</taxon>
        <taxon>Symbiodinium</taxon>
    </lineage>
</organism>
<dbReference type="EMBL" id="CAJNJA010016483">
    <property type="protein sequence ID" value="CAE7381762.1"/>
    <property type="molecule type" value="Genomic_DNA"/>
</dbReference>
<sequence>MIPSNGVLRKVNERTTDTVLPTLMNTILQTLIGIGIMLVVDALLASRASNQARQRLMRAFTRLIRGVRACKEQGMSRENAENFARENKEATAGFLQDLNALKTLLPYAAAETTYWSKPLNLALFESLEVHLRNVASHSAALVRAFQCADQVRVSSLPAWPALYRFFHQQLLCR</sequence>
<evidence type="ECO:0000313" key="2">
    <source>
        <dbReference type="EMBL" id="CAE7381762.1"/>
    </source>
</evidence>